<evidence type="ECO:0000259" key="1">
    <source>
        <dbReference type="PROSITE" id="PS51340"/>
    </source>
</evidence>
<dbReference type="PANTHER" id="PTHR36930:SF1">
    <property type="entry name" value="MOSC DOMAIN-CONTAINING PROTEIN"/>
    <property type="match status" value="1"/>
</dbReference>
<accession>A0A1I0S0A0</accession>
<evidence type="ECO:0000313" key="2">
    <source>
        <dbReference type="EMBL" id="SEW47400.1"/>
    </source>
</evidence>
<organism evidence="2 3">
    <name type="scientific">Cognatiyoonia koreensis</name>
    <dbReference type="NCBI Taxonomy" id="364200"/>
    <lineage>
        <taxon>Bacteria</taxon>
        <taxon>Pseudomonadati</taxon>
        <taxon>Pseudomonadota</taxon>
        <taxon>Alphaproteobacteria</taxon>
        <taxon>Rhodobacterales</taxon>
        <taxon>Paracoccaceae</taxon>
        <taxon>Cognatiyoonia</taxon>
    </lineage>
</organism>
<evidence type="ECO:0000313" key="3">
    <source>
        <dbReference type="Proteomes" id="UP000199167"/>
    </source>
</evidence>
<dbReference type="PANTHER" id="PTHR36930">
    <property type="entry name" value="METAL-SULFUR CLUSTER BIOSYNTHESIS PROTEINS YUAD-RELATED"/>
    <property type="match status" value="1"/>
</dbReference>
<dbReference type="InterPro" id="IPR005303">
    <property type="entry name" value="MOCOS_middle"/>
</dbReference>
<protein>
    <recommendedName>
        <fullName evidence="1">MOSC domain-containing protein</fullName>
    </recommendedName>
</protein>
<reference evidence="2 3" key="1">
    <citation type="submission" date="2016-10" db="EMBL/GenBank/DDBJ databases">
        <authorList>
            <person name="de Groot N.N."/>
        </authorList>
    </citation>
    <scope>NUCLEOTIDE SEQUENCE [LARGE SCALE GENOMIC DNA]</scope>
    <source>
        <strain evidence="2 3">DSM 17925</strain>
    </source>
</reference>
<dbReference type="GO" id="GO:0030151">
    <property type="term" value="F:molybdenum ion binding"/>
    <property type="evidence" value="ECO:0007669"/>
    <property type="project" value="InterPro"/>
</dbReference>
<dbReference type="RefSeq" id="WP_089997307.1">
    <property type="nucleotide sequence ID" value="NZ_FOIZ01000003.1"/>
</dbReference>
<dbReference type="EMBL" id="FOIZ01000003">
    <property type="protein sequence ID" value="SEW47400.1"/>
    <property type="molecule type" value="Genomic_DNA"/>
</dbReference>
<dbReference type="PROSITE" id="PS51340">
    <property type="entry name" value="MOSC"/>
    <property type="match status" value="1"/>
</dbReference>
<gene>
    <name evidence="2" type="ORF">SAMN04488515_3605</name>
</gene>
<dbReference type="GO" id="GO:0030170">
    <property type="term" value="F:pyridoxal phosphate binding"/>
    <property type="evidence" value="ECO:0007669"/>
    <property type="project" value="InterPro"/>
</dbReference>
<name>A0A1I0S0A0_9RHOB</name>
<dbReference type="AlphaFoldDB" id="A0A1I0S0A0"/>
<dbReference type="OrthoDB" id="581532at2"/>
<sequence>MITVASLWRHPIKSHGREALESVTLLQGQTMPFDRHWAVTHEKTHFDSADPKWEKCRNFMIGTLVPGLAGIWARLDDATNVMELRHVDLGTISFNPDTADGTAAFLNWVAPLTSHVSAKPTNLVSTPGRGMTDTPFPSVSIMNMASHRAVGDKIGQDLEFERWRGNIWLDGPDAWAEWDWIGKDIAIGDAVLHVQDRCTRCNHTKANPVTGLRDIDTLSALRNGWDHTDFGVYCTVIQSGKVSLGDTAEVL</sequence>
<dbReference type="InterPro" id="IPR005302">
    <property type="entry name" value="MoCF_Sase_C"/>
</dbReference>
<dbReference type="STRING" id="364200.SAMN04488515_3605"/>
<dbReference type="Proteomes" id="UP000199167">
    <property type="component" value="Unassembled WGS sequence"/>
</dbReference>
<keyword evidence="3" id="KW-1185">Reference proteome</keyword>
<dbReference type="InterPro" id="IPR011037">
    <property type="entry name" value="Pyrv_Knase-like_insert_dom_sf"/>
</dbReference>
<proteinExistence type="predicted"/>
<dbReference type="GO" id="GO:0003824">
    <property type="term" value="F:catalytic activity"/>
    <property type="evidence" value="ECO:0007669"/>
    <property type="project" value="InterPro"/>
</dbReference>
<feature type="domain" description="MOSC" evidence="1">
    <location>
        <begin position="110"/>
        <end position="251"/>
    </location>
</feature>
<dbReference type="Gene3D" id="2.40.33.20">
    <property type="entry name" value="PK beta-barrel domain-like"/>
    <property type="match status" value="1"/>
</dbReference>
<dbReference type="Pfam" id="PF03476">
    <property type="entry name" value="MOSC_N"/>
    <property type="match status" value="1"/>
</dbReference>
<dbReference type="SUPFAM" id="SSF50800">
    <property type="entry name" value="PK beta-barrel domain-like"/>
    <property type="match status" value="1"/>
</dbReference>
<dbReference type="Pfam" id="PF03473">
    <property type="entry name" value="MOSC"/>
    <property type="match status" value="1"/>
</dbReference>
<dbReference type="InterPro" id="IPR052716">
    <property type="entry name" value="MOSC_domain"/>
</dbReference>